<evidence type="ECO:0000313" key="2">
    <source>
        <dbReference type="EMBL" id="KAF2495612.1"/>
    </source>
</evidence>
<dbReference type="Proteomes" id="UP000799750">
    <property type="component" value="Unassembled WGS sequence"/>
</dbReference>
<proteinExistence type="predicted"/>
<dbReference type="Pfam" id="PF22740">
    <property type="entry name" value="PapZ_C"/>
    <property type="match status" value="1"/>
</dbReference>
<dbReference type="AlphaFoldDB" id="A0A6A6QU02"/>
<dbReference type="OrthoDB" id="4121144at2759"/>
<feature type="domain" description="RapZ C-terminal" evidence="1">
    <location>
        <begin position="59"/>
        <end position="140"/>
    </location>
</feature>
<organism evidence="2 3">
    <name type="scientific">Lophium mytilinum</name>
    <dbReference type="NCBI Taxonomy" id="390894"/>
    <lineage>
        <taxon>Eukaryota</taxon>
        <taxon>Fungi</taxon>
        <taxon>Dikarya</taxon>
        <taxon>Ascomycota</taxon>
        <taxon>Pezizomycotina</taxon>
        <taxon>Dothideomycetes</taxon>
        <taxon>Pleosporomycetidae</taxon>
        <taxon>Mytilinidiales</taxon>
        <taxon>Mytilinidiaceae</taxon>
        <taxon>Lophium</taxon>
    </lineage>
</organism>
<evidence type="ECO:0000259" key="1">
    <source>
        <dbReference type="Pfam" id="PF22740"/>
    </source>
</evidence>
<accession>A0A6A6QU02</accession>
<sequence>MFAFPHPGLRRRPPRPPRLLLFTYASAHTPHHAPFSAHFRLPVLSLLDVSQCRVPPRHICATMTGLDAECRRYVFQCPQIRAIYDAGRRMVEAAAGRGGGAVALGVSCGSGTHRSVSFVERMAREMTARGWEVRVVHLDIGRGRGGGGRRGDRGPRRYY</sequence>
<dbReference type="EMBL" id="MU004189">
    <property type="protein sequence ID" value="KAF2495612.1"/>
    <property type="molecule type" value="Genomic_DNA"/>
</dbReference>
<reference evidence="2" key="1">
    <citation type="journal article" date="2020" name="Stud. Mycol.">
        <title>101 Dothideomycetes genomes: a test case for predicting lifestyles and emergence of pathogens.</title>
        <authorList>
            <person name="Haridas S."/>
            <person name="Albert R."/>
            <person name="Binder M."/>
            <person name="Bloem J."/>
            <person name="Labutti K."/>
            <person name="Salamov A."/>
            <person name="Andreopoulos B."/>
            <person name="Baker S."/>
            <person name="Barry K."/>
            <person name="Bills G."/>
            <person name="Bluhm B."/>
            <person name="Cannon C."/>
            <person name="Castanera R."/>
            <person name="Culley D."/>
            <person name="Daum C."/>
            <person name="Ezra D."/>
            <person name="Gonzalez J."/>
            <person name="Henrissat B."/>
            <person name="Kuo A."/>
            <person name="Liang C."/>
            <person name="Lipzen A."/>
            <person name="Lutzoni F."/>
            <person name="Magnuson J."/>
            <person name="Mondo S."/>
            <person name="Nolan M."/>
            <person name="Ohm R."/>
            <person name="Pangilinan J."/>
            <person name="Park H.-J."/>
            <person name="Ramirez L."/>
            <person name="Alfaro M."/>
            <person name="Sun H."/>
            <person name="Tritt A."/>
            <person name="Yoshinaga Y."/>
            <person name="Zwiers L.-H."/>
            <person name="Turgeon B."/>
            <person name="Goodwin S."/>
            <person name="Spatafora J."/>
            <person name="Crous P."/>
            <person name="Grigoriev I."/>
        </authorList>
    </citation>
    <scope>NUCLEOTIDE SEQUENCE</scope>
    <source>
        <strain evidence="2">CBS 269.34</strain>
    </source>
</reference>
<gene>
    <name evidence="2" type="ORF">BU16DRAFT_610630</name>
</gene>
<dbReference type="InterPro" id="IPR053931">
    <property type="entry name" value="RapZ_C"/>
</dbReference>
<protein>
    <recommendedName>
        <fullName evidence="1">RapZ C-terminal domain-containing protein</fullName>
    </recommendedName>
</protein>
<evidence type="ECO:0000313" key="3">
    <source>
        <dbReference type="Proteomes" id="UP000799750"/>
    </source>
</evidence>
<name>A0A6A6QU02_9PEZI</name>
<keyword evidence="3" id="KW-1185">Reference proteome</keyword>